<comment type="subcellular location">
    <subcellularLocation>
        <location evidence="1">Secreted</location>
    </subcellularLocation>
</comment>
<sequence>MLAITIAATDVVTTSDLAAADTGESPSITLNGTVVEGAPGYLTSKSIIMTSAQEARLNYRLVPSYSTGATSKVTVTLFMPSLEQDGNGGWKIVDRDAAPTAMGLQGRVSAGGGWATPNGTVSQGGKIVLEYIGDLEAGVNPAFDLFLSTYNDGTDGPFGGVPEGTAFDVHGYVTYEQYNGEGEGWETLGRDDVDSHVQVIATDLQWEPQFTAFTANGGSTSVPMWDRFQYFDYIYKLQNTSTNPASNIEAYSVNFDIDTTDNINGIIPADINRWSYNPGGEPTFNDDADYTEGQFIGVPGKGGVLIYDITDIYSPTWDGATGLGDPLPYIYTGAGMITLDRQNGENRQQVKPGTERIYMVSLPMSRQGFPNIPTNFYVDAITNIVLGESTNWTKTKTAVREVLNPSYGFDFTHKPEKAEAVYGTDTYTELAGFKNTSNAPVWNPSIEYTSVENFDVNEVVYLFDEADAERFENATLRYQYSYENDRKELVNITRELKVNAVVDPENPGKMKAVFDVSELQGKNWDKKFYFEDFAGRINPGQSVPFAIQVHGTAMEVKTMTFPAVTTYLEKYANNEDYTQETTYAEVPHTVKRDASFRVILPTEVIPSTGVTINGNGSTNSTYPQTVAWDKEATLGFNFGTNNNEAETSETTITVNTTTLEAIKDAKLVIKPELFSSAEDVRIKIVTLDGTEIPVDLAGKDLTQAIEVALPEGFAKIVVETGEFHTNGAQNFIDVVGKVSAGLKTSHTVSVKTETHQPAPFNKSSTSTSTGHIRIQLPADLNPSTSIVGIYGDRRTNDPTYIPYEVPVSAEYRLSTGGVNAPEFTYTITEAEPSKMPAEPTDSSGILIDNKLKLSEEFLAAGTDIAITFVDDEGNEQKFTTPEVDYKDITLDNIAKIVISGKNLNIGAAIPVVTIDYDSELDMGASQRLLAKFEGTPQDPYVANKTVSATHRIEVAETRTTVEIEGVNQVTQSAGAGSTYDQWVDRQRSCGYYSCTMTDYTLDQGYKTLGGFATSMYRPGGDNNNNDQTTVIDVNLPHEQFDTYYVKIREDLKPYIQDVQIFRMVDGEEQLWKTVPASDWVENTTEGAKYWRINTAHQGVDGAALFETKASTDEANHPYYKAPFADNVVPDQPVSRVSVSLKFERKDLASVPELSGTTSRVIEYMGRFFETSEEGKKATTAKVEDTIGKKYPIKRGHIPTPVYSLVHYPFAQAETGAQDAVSLQRKVVTMGTEGNYLASVWNVANQYYGGYHWPHGADINVPVHTESDEWMMSYYNQGLATFHDKLAYKFTYPATPDKDADFNLDPTHITFENTSTLKYLTGLTINTAGDTKVNIELDEPERAEFIAHGSFVVKYNSEKPVGFHKVSAGLYEVSLGEGVYPTNFEAVFEEIDGFGDNTAELQGVQKDTLGANLNEIDVRVGGIVNGNKDLTGKTELFREPNDSERKLVSTSTGVLAGYTPKLGAAMDLEFDKLSLYDYGTDGITPNTSTLYAGMTNNSEADITAFTMDVNLDSAYRAQEIRIPVAVFKGGDWEAKKVTISQPGGDVVLDLGEFKLEGTDYVLDVDALFDADILEATTLKVDAGGESTLDVRRITKVSVDFAAAKPGVRMWGSLAQELETEKVLPKRMIDGDYITITGDWVDEAIDGWTGERKEWDSKPAGRGDGERVTAGTHRTGSFSVHGTDFVTPQGLWANAANSGNAGSHPDLSKGSISNAPTVHHRTVDMQFRGAQLNEDFTLAKGGFPYDADTKEQVATTDMVVQDTAKVLYEIRNSAAVDAENRNAMFDPSAHFTAPQGMKITGIEVVTKDSAQGLHDAIAALGRTSYDLKDSNFTFLDTNDQEKSRSVQFNLTLPKQESVWVFVEYEAINDYSDDLAATQNKSVTIRAYATPGIQHHLENFNHSAVSGNGVSESSGSEADYNQDGFGEDSAGLAATYTYANPTTIDIETNFDAESLSGTPMTITVDKMSNQLRHHNTHMVVDVTFDTRARGFELTELPKPTHADGFPAPKLTVLVGGEYVEFDADKHELRDINSIRVDYGIVPGYVGDGEDRKDFTVPSFEIVGTGWWQNYGGESTKSSTITSSVEIDLTHHDGATDGNPAVALYEAAETDSVVIWKGLPQVEFNLQSFDTKPEAGTPYDNTKVGKVNYLAGDDVFLKLTARNENTPASTNTGLGKAPVNDPVIYDKVPEYIVNSLDKFVTDGELDVAAAVAAGKLVIKHYDIDGNEIADYDLPSVTVKSISGKDVGGNQKFTDIPLAGGVQVDRSGKISATEPTDQGANPAADVKFQLFTYEFARDLGRGERIEVMYDAKIREEKLPYATYEDGRPVFAPFLGWYGNEDPISQSAHTYDMDMAALLHDAGFSGTRSFEQTPAEFLAQSSSWVSGDSRERRVQDGRSDTHDTYYDASANSQVADRVYLREESGNKLYEGIGSGEQSDISAYLQPARVNDGVVTHDERILWSHDNLQLKRAWLYGASELLPKVQRTTASGVSDANFIEHDGDLRAPVSVTEYTADNYSYAVELDEIVTARLHAANLGDRAIESGIEYTEILPIGFNPFDEDGNLIGITAFDGFGNTIAHTYDVLQTPEDDKGYRAPRQNQEAGTFKKLDADGTTIENEVPYVLRIKVAGALNGMFNAAATTEKAKYQYVDVKVRVDEQALVLNGSQRYWFDQLTVSTIAAEEYLALYSKEYGALHKDPNVYNPNTWPNDGIKPGIDLADLSWYHWGTSGYTSYSSFEPHGMYIRGLNAQATATVTDQKPALVTGDQMVMRKPALRVWNDISKDSYLTGYHSTVQDFTTDLHEKLTIHATVENQQIETQKDYHGTSGNRLGELTHQPQTKGGARGSWFEPTVTVSMPFGIVPILEDGTIARYTGKVENQQHVAFTAHISDVAYNSTTPAVDVAEHLNLRVERVKSEQGERFVLHFTAKDTPEAQQILHTIKYGQSLTVSPRATVIDMPPYGTDESLSDETKFQEIMTFANSEADIFEPIVSGMYKTGSYVQNPSADAGRLDSIGTNGVNRITESLISETKTYKRDTEVPLHVSGSWKVAGSTLLPETVQESATNYGAYGGTRIVMRFPSVVNETKIGPYADAASNEVTLLGAAAKFWVSTEAYNKPDSAGSDYSRMLSTGTVHNSRFIFTSYVSSFAEKTGDVRIKVGNTIMDRKAFEAAGYTVKAVTEDERIKGWSERQVVRWIVTPPAPDADTAAGRLESDQRFTLLQEYRLVDGFRDDEAEGGKWTAEDFKVDTYISLISDDLTLLPEGASKDDFVVQPLAPVRYAKLVTETLVTGDMDGNGKVGSFLAQNDASFEVAKPKGEVRVNTTRPRMEYTNGSIGDPYFNSSDTIEYLVTHAKNTGSGLREMAIDSNLPAPESNDPNHPVTKYWIDTAVLSVSSGKWEIPADVVAHIQSNGKTVDQVFESEVFVSHVDPATGYATDEWVSLGKQSIYENKTIAVDPDLVRDLRQVRVVVRSIDADYLVPTGTRLAVDADADKAGNQDVTETDPENKGVTSFGAGVTDAAIKINMRASSDEKQTMFIYDTVELWGNYVADAMAKLDDDQNRSYLTPARPVVNVFHDALYYRYDGAKPEDQRWGWSDNMAINPSSSSHLKFRGEVVNADDTMWNEEESITYAEDMLIDPKVTFELPRVMTVRGEDDWVYVPADKVDETNPLNDAHRSKGPLQKNATANRESDAFKWTWKIVAADGTVKQSESNLIHKRIHAGDWDGMDRNVVTIWFEGQVLPGDKIVIDFIGLIDTYTPGATSEDTKSRVYTTNNTGLVQPLNSDWNASNTLGYETDRNDLDANNLRNDRLVFTDRTLFEYEVYDNFGKRKVAYSDLNRAGTAHPRITPVREGGDFNYTLTIDNTKEKGETPYPFPIIYDVLPYDGDHAVMNESVARNSHGSSILNLDSFKLTAEGGLNKTYGARDYTMYVGPFTRQGGKVVEAELLPASVVSTQEFYDSMGVGGAASAERDKHFVSLADFKAAVAADPSLLGKAQSLLMLFNNAGETLPGQSKLTLSYGMSTPLNAPAFLETWDTDAKPDDVAQWNSFAATQLKENFKPQESNNAGTFVTEKADKVSIGNYVWHDANFDAEQNEGEIITDVNGRELLKPAKDIDFDGDIDDAGINQVKVTLLSPNGRHVDYLGNPIKKVGNQWLVVDDATGEVFVDEIGQKTESDGPVVTTTRTDINGWNGYYVFSNITPGNYRVMFEMPKAYDGYSVTTQKMISGADVTTFLPSKAADVQVAHDASALVAVTDVRTVTQETADDTRMGFDLGVGHLFDFGGTVWNDKNRDGLMQSDEDRLEKYKVTLKNADGTVVLHANGKEMTTFSDTNGQYTFPVLARPGQFYVEVVHPGGSYDKTLPVTPITHAENPFTRVDDNDVTLRGTGDDAAVRTNLFSFDLKNLYETKFADRMAVNAGFYTYRNTGVIGNLVWDDKNRNGIQETGEPGLEGQELKLEQYENVDGQWVKNDGFVMTTTSQADGLYYFHEVPAFAGDAETGTAYAYQVIVDGLPAGYTFAPSREGGDREVDSDFFLNGTMNAKGGLDNLIALAVQDGQFLRAVDNVTIDLGVMEHATGVIAGEVFIDGKADGQKAGDGLAAERFTATLQVSTNGADWTDVAAQTGVNKYRFEGLPIYNDAAGAANQYRVVVTEVPLWLAITKHNQGADETDSDFVETGRNGTFTALSDVYTLAEPVEGQFLPVDTREALTHDDVDLGLVEPGVVIGGKMWDDANANGLREEGEKVLAGQTVVLWELVDGAWVKAGDSKGVTDVTDENGDYRFVVEPMHFDESHPEFMQAREYRVTAERLGNQLWSPLNVGGDKLIDSDMITEAAEFGFQLTGVTNVFSIIDHENGVSVPTTMRDDVQMDIGVTTYPDSVTIGGVAWVDANEDGTYNGNEDRMADREVTLWEKVGGKWVIAEDVNGDSVKVTDELGYYGFEVSPTHYDEDHAGFMKPREYRTTMVMPDGYRLSTADSVTTLQFDNEATTLEAFITEVAEDGNIVVTSLTDDLDLDFPFVLVPVEGGLALTDDLDLDFPFVLVPVEGGLAFTGAKGFGLLLLGALGAGVLGILLLAAARRRKKEEEEMQEERV</sequence>
<dbReference type="InterPro" id="IPR051417">
    <property type="entry name" value="SDr/BOS_complex"/>
</dbReference>
<evidence type="ECO:0000256" key="1">
    <source>
        <dbReference type="ARBA" id="ARBA00004613"/>
    </source>
</evidence>
<organism evidence="7 8">
    <name type="scientific">Arthrobacter caoxuetaonis</name>
    <dbReference type="NCBI Taxonomy" id="2886935"/>
    <lineage>
        <taxon>Bacteria</taxon>
        <taxon>Bacillati</taxon>
        <taxon>Actinomycetota</taxon>
        <taxon>Actinomycetes</taxon>
        <taxon>Micrococcales</taxon>
        <taxon>Micrococcaceae</taxon>
        <taxon>Arthrobacter</taxon>
    </lineage>
</organism>
<feature type="domain" description="SD-repeat containing protein B" evidence="6">
    <location>
        <begin position="4419"/>
        <end position="4523"/>
    </location>
</feature>
<protein>
    <recommendedName>
        <fullName evidence="6">SD-repeat containing protein B domain-containing protein</fullName>
    </recommendedName>
</protein>
<dbReference type="PANTHER" id="PTHR23303">
    <property type="entry name" value="CARBOXYPEPTIDASE REGULATORY REGION-CONTAINING"/>
    <property type="match status" value="1"/>
</dbReference>
<comment type="caution">
    <text evidence="7">The sequence shown here is derived from an EMBL/GenBank/DDBJ whole genome shotgun (WGS) entry which is preliminary data.</text>
</comment>
<evidence type="ECO:0000256" key="2">
    <source>
        <dbReference type="ARBA" id="ARBA00022525"/>
    </source>
</evidence>
<gene>
    <name evidence="7" type="ORF">LJ757_11055</name>
</gene>
<evidence type="ECO:0000313" key="7">
    <source>
        <dbReference type="EMBL" id="MCC3298340.1"/>
    </source>
</evidence>
<feature type="compositionally biased region" description="Low complexity" evidence="4">
    <location>
        <begin position="1900"/>
        <end position="1915"/>
    </location>
</feature>
<keyword evidence="8" id="KW-1185">Reference proteome</keyword>
<dbReference type="Gene3D" id="2.60.40.10">
    <property type="entry name" value="Immunoglobulins"/>
    <property type="match status" value="5"/>
</dbReference>
<dbReference type="SUPFAM" id="SSF117074">
    <property type="entry name" value="Hypothetical protein PA1324"/>
    <property type="match status" value="4"/>
</dbReference>
<dbReference type="Pfam" id="PF17210">
    <property type="entry name" value="SdrD_B"/>
    <property type="match status" value="2"/>
</dbReference>
<keyword evidence="5" id="KW-1133">Transmembrane helix</keyword>
<keyword evidence="3" id="KW-0732">Signal</keyword>
<evidence type="ECO:0000259" key="6">
    <source>
        <dbReference type="Pfam" id="PF17210"/>
    </source>
</evidence>
<evidence type="ECO:0000256" key="4">
    <source>
        <dbReference type="SAM" id="MobiDB-lite"/>
    </source>
</evidence>
<dbReference type="InterPro" id="IPR033764">
    <property type="entry name" value="Sdr_B"/>
</dbReference>
<evidence type="ECO:0000313" key="8">
    <source>
        <dbReference type="Proteomes" id="UP001139158"/>
    </source>
</evidence>
<proteinExistence type="predicted"/>
<accession>A0A9X1MFJ7</accession>
<dbReference type="InterPro" id="IPR013783">
    <property type="entry name" value="Ig-like_fold"/>
</dbReference>
<feature type="compositionally biased region" description="Basic and acidic residues" evidence="4">
    <location>
        <begin position="1649"/>
        <end position="1665"/>
    </location>
</feature>
<dbReference type="Proteomes" id="UP001139158">
    <property type="component" value="Unassembled WGS sequence"/>
</dbReference>
<evidence type="ECO:0000256" key="3">
    <source>
        <dbReference type="ARBA" id="ARBA00022729"/>
    </source>
</evidence>
<dbReference type="RefSeq" id="WP_227896213.1">
    <property type="nucleotide sequence ID" value="NZ_CP099466.1"/>
</dbReference>
<evidence type="ECO:0000256" key="5">
    <source>
        <dbReference type="SAM" id="Phobius"/>
    </source>
</evidence>
<feature type="domain" description="SD-repeat containing protein B" evidence="6">
    <location>
        <begin position="4272"/>
        <end position="4347"/>
    </location>
</feature>
<feature type="transmembrane region" description="Helical" evidence="5">
    <location>
        <begin position="5044"/>
        <end position="5065"/>
    </location>
</feature>
<dbReference type="PANTHER" id="PTHR23303:SF15">
    <property type="entry name" value="COLOSSIN-A"/>
    <property type="match status" value="1"/>
</dbReference>
<reference evidence="7" key="1">
    <citation type="submission" date="2021-10" db="EMBL/GenBank/DDBJ databases">
        <title>Novel species in genus Arthrobacter.</title>
        <authorList>
            <person name="Liu Y."/>
        </authorList>
    </citation>
    <scope>NUCLEOTIDE SEQUENCE</scope>
    <source>
        <strain evidence="7">Zg-Y453</strain>
    </source>
</reference>
<name>A0A9X1MFJ7_9MICC</name>
<keyword evidence="5" id="KW-0472">Membrane</keyword>
<keyword evidence="2" id="KW-0964">Secreted</keyword>
<dbReference type="EMBL" id="JAJFZV010000011">
    <property type="protein sequence ID" value="MCC3298340.1"/>
    <property type="molecule type" value="Genomic_DNA"/>
</dbReference>
<feature type="region of interest" description="Disordered" evidence="4">
    <location>
        <begin position="1900"/>
        <end position="1921"/>
    </location>
</feature>
<dbReference type="GO" id="GO:0005576">
    <property type="term" value="C:extracellular region"/>
    <property type="evidence" value="ECO:0007669"/>
    <property type="project" value="UniProtKB-SubCell"/>
</dbReference>
<feature type="region of interest" description="Disordered" evidence="4">
    <location>
        <begin position="1649"/>
        <end position="1672"/>
    </location>
</feature>
<keyword evidence="5" id="KW-0812">Transmembrane</keyword>
<dbReference type="GO" id="GO:0005975">
    <property type="term" value="P:carbohydrate metabolic process"/>
    <property type="evidence" value="ECO:0007669"/>
    <property type="project" value="UniProtKB-ARBA"/>
</dbReference>